<keyword evidence="12" id="KW-1185">Reference proteome</keyword>
<dbReference type="GO" id="GO:0030322">
    <property type="term" value="P:stabilization of membrane potential"/>
    <property type="evidence" value="ECO:0007669"/>
    <property type="project" value="TreeGrafter"/>
</dbReference>
<dbReference type="Pfam" id="PF07885">
    <property type="entry name" value="Ion_trans_2"/>
    <property type="match status" value="2"/>
</dbReference>
<dbReference type="GO" id="GO:0005886">
    <property type="term" value="C:plasma membrane"/>
    <property type="evidence" value="ECO:0007669"/>
    <property type="project" value="TreeGrafter"/>
</dbReference>
<evidence type="ECO:0000259" key="11">
    <source>
        <dbReference type="Pfam" id="PF07885"/>
    </source>
</evidence>
<dbReference type="InterPro" id="IPR003280">
    <property type="entry name" value="2pore_dom_K_chnl"/>
</dbReference>
<dbReference type="GO" id="GO:0015271">
    <property type="term" value="F:outward rectifier potassium channel activity"/>
    <property type="evidence" value="ECO:0007669"/>
    <property type="project" value="TreeGrafter"/>
</dbReference>
<feature type="transmembrane region" description="Helical" evidence="10">
    <location>
        <begin position="296"/>
        <end position="318"/>
    </location>
</feature>
<feature type="transmembrane region" description="Helical" evidence="10">
    <location>
        <begin position="263"/>
        <end position="284"/>
    </location>
</feature>
<evidence type="ECO:0000256" key="8">
    <source>
        <dbReference type="RuleBase" id="RU003857"/>
    </source>
</evidence>
<keyword evidence="5 8" id="KW-0406">Ion transport</keyword>
<feature type="transmembrane region" description="Helical" evidence="10">
    <location>
        <begin position="173"/>
        <end position="191"/>
    </location>
</feature>
<evidence type="ECO:0000256" key="10">
    <source>
        <dbReference type="SAM" id="Phobius"/>
    </source>
</evidence>
<comment type="similarity">
    <text evidence="8">Belongs to the two pore domain potassium channel (TC 1.A.1.8) family.</text>
</comment>
<keyword evidence="3 8" id="KW-0812">Transmembrane</keyword>
<dbReference type="PRINTS" id="PR01333">
    <property type="entry name" value="2POREKCHANEL"/>
</dbReference>
<name>A0A7E4UVW6_PANRE</name>
<feature type="transmembrane region" description="Helical" evidence="10">
    <location>
        <begin position="203"/>
        <end position="220"/>
    </location>
</feature>
<proteinExistence type="inferred from homology"/>
<reference evidence="13" key="2">
    <citation type="submission" date="2020-10" db="UniProtKB">
        <authorList>
            <consortium name="WormBaseParasite"/>
        </authorList>
    </citation>
    <scope>IDENTIFICATION</scope>
</reference>
<feature type="transmembrane region" description="Helical" evidence="10">
    <location>
        <begin position="324"/>
        <end position="344"/>
    </location>
</feature>
<evidence type="ECO:0000256" key="5">
    <source>
        <dbReference type="ARBA" id="ARBA00023065"/>
    </source>
</evidence>
<evidence type="ECO:0000313" key="13">
    <source>
        <dbReference type="WBParaSite" id="Pan_g13475.t1"/>
    </source>
</evidence>
<evidence type="ECO:0000256" key="9">
    <source>
        <dbReference type="SAM" id="MobiDB-lite"/>
    </source>
</evidence>
<dbReference type="PANTHER" id="PTHR11003:SF334">
    <property type="entry name" value="FI03418P"/>
    <property type="match status" value="1"/>
</dbReference>
<evidence type="ECO:0000256" key="6">
    <source>
        <dbReference type="ARBA" id="ARBA00023136"/>
    </source>
</evidence>
<feature type="region of interest" description="Disordered" evidence="9">
    <location>
        <begin position="368"/>
        <end position="388"/>
    </location>
</feature>
<reference evidence="12" key="1">
    <citation type="journal article" date="2013" name="Genetics">
        <title>The draft genome and transcriptome of Panagrellus redivivus are shaped by the harsh demands of a free-living lifestyle.</title>
        <authorList>
            <person name="Srinivasan J."/>
            <person name="Dillman A.R."/>
            <person name="Macchietto M.G."/>
            <person name="Heikkinen L."/>
            <person name="Lakso M."/>
            <person name="Fracchia K.M."/>
            <person name="Antoshechkin I."/>
            <person name="Mortazavi A."/>
            <person name="Wong G."/>
            <person name="Sternberg P.W."/>
        </authorList>
    </citation>
    <scope>NUCLEOTIDE SEQUENCE [LARGE SCALE GENOMIC DNA]</scope>
    <source>
        <strain evidence="12">MT8872</strain>
    </source>
</reference>
<evidence type="ECO:0000256" key="4">
    <source>
        <dbReference type="ARBA" id="ARBA00022989"/>
    </source>
</evidence>
<evidence type="ECO:0000256" key="1">
    <source>
        <dbReference type="ARBA" id="ARBA00004141"/>
    </source>
</evidence>
<feature type="compositionally biased region" description="Polar residues" evidence="9">
    <location>
        <begin position="22"/>
        <end position="32"/>
    </location>
</feature>
<dbReference type="PANTHER" id="PTHR11003">
    <property type="entry name" value="POTASSIUM CHANNEL, SUBFAMILY K"/>
    <property type="match status" value="1"/>
</dbReference>
<comment type="subcellular location">
    <subcellularLocation>
        <location evidence="1">Membrane</location>
        <topology evidence="1">Multi-pass membrane protein</topology>
    </subcellularLocation>
</comment>
<feature type="compositionally biased region" description="Polar residues" evidence="9">
    <location>
        <begin position="45"/>
        <end position="56"/>
    </location>
</feature>
<dbReference type="GO" id="GO:0022841">
    <property type="term" value="F:potassium ion leak channel activity"/>
    <property type="evidence" value="ECO:0007669"/>
    <property type="project" value="TreeGrafter"/>
</dbReference>
<feature type="region of interest" description="Disordered" evidence="9">
    <location>
        <begin position="1"/>
        <end position="61"/>
    </location>
</feature>
<dbReference type="Proteomes" id="UP000492821">
    <property type="component" value="Unassembled WGS sequence"/>
</dbReference>
<dbReference type="WBParaSite" id="Pan_g13475.t1">
    <property type="protein sequence ID" value="Pan_g13475.t1"/>
    <property type="gene ID" value="Pan_g13475"/>
</dbReference>
<feature type="domain" description="Potassium channel" evidence="11">
    <location>
        <begin position="274"/>
        <end position="342"/>
    </location>
</feature>
<keyword evidence="4 10" id="KW-1133">Transmembrane helix</keyword>
<organism evidence="12 13">
    <name type="scientific">Panagrellus redivivus</name>
    <name type="common">Microworm</name>
    <dbReference type="NCBI Taxonomy" id="6233"/>
    <lineage>
        <taxon>Eukaryota</taxon>
        <taxon>Metazoa</taxon>
        <taxon>Ecdysozoa</taxon>
        <taxon>Nematoda</taxon>
        <taxon>Chromadorea</taxon>
        <taxon>Rhabditida</taxon>
        <taxon>Tylenchina</taxon>
        <taxon>Panagrolaimomorpha</taxon>
        <taxon>Panagrolaimoidea</taxon>
        <taxon>Panagrolaimidae</taxon>
        <taxon>Panagrellus</taxon>
    </lineage>
</organism>
<dbReference type="SUPFAM" id="SSF81324">
    <property type="entry name" value="Voltage-gated potassium channels"/>
    <property type="match status" value="2"/>
</dbReference>
<evidence type="ECO:0000256" key="3">
    <source>
        <dbReference type="ARBA" id="ARBA00022692"/>
    </source>
</evidence>
<evidence type="ECO:0000256" key="2">
    <source>
        <dbReference type="ARBA" id="ARBA00022448"/>
    </source>
</evidence>
<dbReference type="Gene3D" id="1.10.287.70">
    <property type="match status" value="1"/>
</dbReference>
<dbReference type="InterPro" id="IPR013099">
    <property type="entry name" value="K_chnl_dom"/>
</dbReference>
<feature type="domain" description="Potassium channel" evidence="11">
    <location>
        <begin position="170"/>
        <end position="227"/>
    </location>
</feature>
<keyword evidence="2 8" id="KW-0813">Transport</keyword>
<protein>
    <submittedName>
        <fullName evidence="13">Ion_trans_2 domain-containing protein</fullName>
    </submittedName>
</protein>
<keyword evidence="6 10" id="KW-0472">Membrane</keyword>
<sequence length="467" mass="52476">MAATVAAIANKEPLSPSPCETPSPNTDVTQHTKTPKNPFDDDNDNSLMPPQTSKPSKTMKKIRHHRRKRPCCFLLYFVTLAGYCCLGASIFMCVERGQYKIDVEQRKHFCEELRINITKNISGSIVDVITPPIDDNTTQVIDETERLMGLFNEGLSEIEDCLKSMTTRKPTQLNFTGAAFYSISVVTTVGYGDIIMETPIGRIVTMFYAIVGIPLYIAFISDLGDILGARIVWLGKQLKNGILRLRKRRPLTHEERSKNPHSYYRYGLVGFFLAVLLLLTSVMVQVVENYWGKHWSYLETLHFVFSTVTLVGFGDFVATHEAFIFIYLPFLIVGQTLVALCFYFSQRIIRYDIPHFITGCCLRARRKKPQSKQEEESSDTTSAGPGFHGQGILSVKMHPPSDSSDEGMPELQPVLSLGKFMPCVPGEAEEKSSTMTVFARTPYYPSFSLISPQRNSEAVLPSSDSRN</sequence>
<keyword evidence="7 8" id="KW-0407">Ion channel</keyword>
<dbReference type="AlphaFoldDB" id="A0A7E4UVW6"/>
<feature type="transmembrane region" description="Helical" evidence="10">
    <location>
        <begin position="71"/>
        <end position="92"/>
    </location>
</feature>
<evidence type="ECO:0000256" key="7">
    <source>
        <dbReference type="ARBA" id="ARBA00023303"/>
    </source>
</evidence>
<accession>A0A7E4UVW6</accession>
<evidence type="ECO:0000313" key="12">
    <source>
        <dbReference type="Proteomes" id="UP000492821"/>
    </source>
</evidence>